<keyword evidence="2" id="KW-1185">Reference proteome</keyword>
<dbReference type="Proteomes" id="UP001620645">
    <property type="component" value="Unassembled WGS sequence"/>
</dbReference>
<sequence>MQLRRSSRVVPRRDQIFIQWNLLTIAPKRTNHEPLLTKQISEVLELASPHLTSNVFRECAKAFMEATYHLMFDTAVKSANQGGVGDVLVRFHRVNVSFGSISLSKSPEKARLALN</sequence>
<protein>
    <submittedName>
        <fullName evidence="1">Uncharacterized protein</fullName>
    </submittedName>
</protein>
<name>A0ABD2JCP8_HETSC</name>
<evidence type="ECO:0000313" key="1">
    <source>
        <dbReference type="EMBL" id="KAL3088360.1"/>
    </source>
</evidence>
<dbReference type="EMBL" id="JBICCN010000159">
    <property type="protein sequence ID" value="KAL3088360.1"/>
    <property type="molecule type" value="Genomic_DNA"/>
</dbReference>
<comment type="caution">
    <text evidence="1">The sequence shown here is derived from an EMBL/GenBank/DDBJ whole genome shotgun (WGS) entry which is preliminary data.</text>
</comment>
<reference evidence="1 2" key="1">
    <citation type="submission" date="2024-10" db="EMBL/GenBank/DDBJ databases">
        <authorList>
            <person name="Kim D."/>
        </authorList>
    </citation>
    <scope>NUCLEOTIDE SEQUENCE [LARGE SCALE GENOMIC DNA]</scope>
    <source>
        <strain evidence="1">Taebaek</strain>
    </source>
</reference>
<organism evidence="1 2">
    <name type="scientific">Heterodera schachtii</name>
    <name type="common">Sugarbeet cyst nematode worm</name>
    <name type="synonym">Tylenchus schachtii</name>
    <dbReference type="NCBI Taxonomy" id="97005"/>
    <lineage>
        <taxon>Eukaryota</taxon>
        <taxon>Metazoa</taxon>
        <taxon>Ecdysozoa</taxon>
        <taxon>Nematoda</taxon>
        <taxon>Chromadorea</taxon>
        <taxon>Rhabditida</taxon>
        <taxon>Tylenchina</taxon>
        <taxon>Tylenchomorpha</taxon>
        <taxon>Tylenchoidea</taxon>
        <taxon>Heteroderidae</taxon>
        <taxon>Heteroderinae</taxon>
        <taxon>Heterodera</taxon>
    </lineage>
</organism>
<gene>
    <name evidence="1" type="ORF">niasHS_008007</name>
</gene>
<proteinExistence type="predicted"/>
<dbReference type="AlphaFoldDB" id="A0ABD2JCP8"/>
<accession>A0ABD2JCP8</accession>
<evidence type="ECO:0000313" key="2">
    <source>
        <dbReference type="Proteomes" id="UP001620645"/>
    </source>
</evidence>